<dbReference type="EMBL" id="JAJAGQ010000018">
    <property type="protein sequence ID" value="KAJ8536710.1"/>
    <property type="molecule type" value="Genomic_DNA"/>
</dbReference>
<proteinExistence type="predicted"/>
<keyword evidence="1" id="KW-0472">Membrane</keyword>
<evidence type="ECO:0000313" key="3">
    <source>
        <dbReference type="Proteomes" id="UP001152561"/>
    </source>
</evidence>
<protein>
    <submittedName>
        <fullName evidence="2">Uncharacterized protein</fullName>
    </submittedName>
</protein>
<keyword evidence="1" id="KW-1133">Transmembrane helix</keyword>
<keyword evidence="3" id="KW-1185">Reference proteome</keyword>
<keyword evidence="1" id="KW-0812">Transmembrane</keyword>
<evidence type="ECO:0000313" key="2">
    <source>
        <dbReference type="EMBL" id="KAJ8536710.1"/>
    </source>
</evidence>
<dbReference type="Proteomes" id="UP001152561">
    <property type="component" value="Unassembled WGS sequence"/>
</dbReference>
<sequence>MYVAYKLQLRQSGVELLATAQEYAVHDPLISSIQSSELAGDLLCHCWGFINLRCNLKNHLWILLSSALSFIKLVAFGVPEVFCR</sequence>
<organism evidence="2 3">
    <name type="scientific">Anisodus acutangulus</name>
    <dbReference type="NCBI Taxonomy" id="402998"/>
    <lineage>
        <taxon>Eukaryota</taxon>
        <taxon>Viridiplantae</taxon>
        <taxon>Streptophyta</taxon>
        <taxon>Embryophyta</taxon>
        <taxon>Tracheophyta</taxon>
        <taxon>Spermatophyta</taxon>
        <taxon>Magnoliopsida</taxon>
        <taxon>eudicotyledons</taxon>
        <taxon>Gunneridae</taxon>
        <taxon>Pentapetalae</taxon>
        <taxon>asterids</taxon>
        <taxon>lamiids</taxon>
        <taxon>Solanales</taxon>
        <taxon>Solanaceae</taxon>
        <taxon>Solanoideae</taxon>
        <taxon>Hyoscyameae</taxon>
        <taxon>Anisodus</taxon>
    </lineage>
</organism>
<evidence type="ECO:0000256" key="1">
    <source>
        <dbReference type="SAM" id="Phobius"/>
    </source>
</evidence>
<comment type="caution">
    <text evidence="2">The sequence shown here is derived from an EMBL/GenBank/DDBJ whole genome shotgun (WGS) entry which is preliminary data.</text>
</comment>
<gene>
    <name evidence="2" type="ORF">K7X08_035111</name>
</gene>
<reference evidence="3" key="1">
    <citation type="journal article" date="2023" name="Proc. Natl. Acad. Sci. U.S.A.">
        <title>Genomic and structural basis for evolution of tropane alkaloid biosynthesis.</title>
        <authorList>
            <person name="Wanga Y.-J."/>
            <person name="Taina T."/>
            <person name="Yua J.-Y."/>
            <person name="Lia J."/>
            <person name="Xua B."/>
            <person name="Chenc J."/>
            <person name="D'Auriad J.C."/>
            <person name="Huanga J.-P."/>
            <person name="Huanga S.-X."/>
        </authorList>
    </citation>
    <scope>NUCLEOTIDE SEQUENCE [LARGE SCALE GENOMIC DNA]</scope>
    <source>
        <strain evidence="3">cv. KIB-2019</strain>
    </source>
</reference>
<feature type="transmembrane region" description="Helical" evidence="1">
    <location>
        <begin position="60"/>
        <end position="78"/>
    </location>
</feature>
<dbReference type="AlphaFoldDB" id="A0A9Q1LI58"/>
<accession>A0A9Q1LI58</accession>
<name>A0A9Q1LI58_9SOLA</name>